<keyword evidence="4" id="KW-1185">Reference proteome</keyword>
<accession>Q5WE21</accession>
<dbReference type="GO" id="GO:0003677">
    <property type="term" value="F:DNA binding"/>
    <property type="evidence" value="ECO:0007669"/>
    <property type="project" value="InterPro"/>
</dbReference>
<reference evidence="4" key="4">
    <citation type="submission" date="2003-10" db="EMBL/GenBank/DDBJ databases">
        <title>The complete genome sequence of the alkaliphilic Bacillus clausii KSM-K16.</title>
        <authorList>
            <person name="Takaki Y."/>
            <person name="Kageyama Y."/>
            <person name="Shimamura S."/>
            <person name="Suzuki H."/>
            <person name="Nishi S."/>
            <person name="Hatada Y."/>
            <person name="Kawai S."/>
            <person name="Ito S."/>
            <person name="Horikoshi K."/>
        </authorList>
    </citation>
    <scope>NUCLEOTIDE SEQUENCE [LARGE SCALE GENOMIC DNA]</scope>
    <source>
        <strain evidence="4">KSM-K16</strain>
    </source>
</reference>
<dbReference type="STRING" id="66692.ABC2855"/>
<evidence type="ECO:0000313" key="3">
    <source>
        <dbReference type="EMBL" id="BAD65389.1"/>
    </source>
</evidence>
<evidence type="ECO:0000259" key="1">
    <source>
        <dbReference type="Pfam" id="PF03374"/>
    </source>
</evidence>
<feature type="domain" description="AntA/AntB antirepressor" evidence="2">
    <location>
        <begin position="17"/>
        <end position="86"/>
    </location>
</feature>
<dbReference type="eggNOG" id="COG3645">
    <property type="taxonomic scope" value="Bacteria"/>
</dbReference>
<dbReference type="HOGENOM" id="CLU_046670_11_0_9"/>
<reference evidence="3 4" key="1">
    <citation type="journal article" date="1994" name="J. Ferment. Bioeng.">
        <title>Molecular cloning and nucleotide sequence of the gene for an alkaline protease from the alkalophilic Bacillus sp. KSM-K16.</title>
        <authorList>
            <person name="Hakamada Y."/>
            <person name="Kobayashi T."/>
            <person name="Hitomi J."/>
            <person name="Kawai S."/>
            <person name="Ito S."/>
        </authorList>
    </citation>
    <scope>NUCLEOTIDE SEQUENCE [LARGE SCALE GENOMIC DNA]</scope>
    <source>
        <strain evidence="3 4">KSM-K16</strain>
    </source>
</reference>
<gene>
    <name evidence="3" type="ordered locus">ABC2855</name>
</gene>
<sequence>MNELIPTQQNESGNLLVSGRDLHEFLEIKTPYAKWFERMKEYGFVEQVDFIVTDIFVPNSKGGKQTQVDHHIKIDMAKEISMIQRNEKGKQARQYFLELEKMWNSPEMVMKRALQYADKKVAELQEKIEQDKHKVFFAEAIQVSETAVLVKDLATILKQNGVSIGQNRLFVWLRENGYLCRSKAMHNKPTQKAMELGLFEVSTHVYTGSDGKVHTKYTPKVTGKGQVYFVDKFLNMKKEA</sequence>
<dbReference type="OrthoDB" id="9812611at2"/>
<dbReference type="eggNOG" id="COG3561">
    <property type="taxonomic scope" value="Bacteria"/>
</dbReference>
<organism evidence="3 4">
    <name type="scientific">Shouchella clausii (strain KSM-K16)</name>
    <name type="common">Alkalihalobacillus clausii</name>
    <dbReference type="NCBI Taxonomy" id="66692"/>
    <lineage>
        <taxon>Bacteria</taxon>
        <taxon>Bacillati</taxon>
        <taxon>Bacillota</taxon>
        <taxon>Bacilli</taxon>
        <taxon>Bacillales</taxon>
        <taxon>Bacillaceae</taxon>
        <taxon>Shouchella</taxon>
    </lineage>
</organism>
<reference evidence="3 4" key="5">
    <citation type="journal article" date="2007" name="Extremophiles">
        <title>Intragenomic diversity of the V1 regions of 16S rRNA genes in high-alkaline protease-producing Bacillus clausii spp.</title>
        <authorList>
            <person name="Kageyama Y."/>
            <person name="Takaki Y."/>
            <person name="Shimamura S."/>
            <person name="Nishi S."/>
            <person name="Nogi Y."/>
            <person name="Uchimura K."/>
            <person name="Kobayashi T."/>
            <person name="Hitomi J."/>
            <person name="Ozaki K."/>
            <person name="Kawai S."/>
            <person name="Ito S."/>
            <person name="Horikoshi K."/>
        </authorList>
    </citation>
    <scope>NUCLEOTIDE SEQUENCE [LARGE SCALE GENOMIC DNA]</scope>
    <source>
        <strain evidence="3 4">KSM-K16</strain>
    </source>
</reference>
<proteinExistence type="predicted"/>
<dbReference type="InterPro" id="IPR013557">
    <property type="entry name" value="AntA/B_antirep"/>
</dbReference>
<dbReference type="AlphaFoldDB" id="Q5WE21"/>
<dbReference type="KEGG" id="bcl:ABC2855"/>
<reference evidence="3 4" key="2">
    <citation type="journal article" date="1995" name="Appl. Microbiol. Biotechnol.">
        <title>Purification and properties of an alkaline protease from alkalophilic Bacillus sp. KSM-K16.</title>
        <authorList>
            <person name="Kobayashi T."/>
            <person name="Hakamada Y."/>
            <person name="Adachi S."/>
            <person name="Hitomi J."/>
            <person name="Yoshimatsu T."/>
            <person name="Koike K."/>
            <person name="Kawai S."/>
            <person name="Ito S."/>
        </authorList>
    </citation>
    <scope>NUCLEOTIDE SEQUENCE [LARGE SCALE GENOMIC DNA]</scope>
    <source>
        <strain evidence="3 4">KSM-K16</strain>
    </source>
</reference>
<protein>
    <submittedName>
        <fullName evidence="3">Phage anti-repressor protein</fullName>
    </submittedName>
</protein>
<feature type="domain" description="Antirepressor protein C-terminal" evidence="1">
    <location>
        <begin position="125"/>
        <end position="235"/>
    </location>
</feature>
<dbReference type="Pfam" id="PF03374">
    <property type="entry name" value="ANT"/>
    <property type="match status" value="1"/>
</dbReference>
<dbReference type="EMBL" id="AP006627">
    <property type="protein sequence ID" value="BAD65389.1"/>
    <property type="molecule type" value="Genomic_DNA"/>
</dbReference>
<reference evidence="3 4" key="3">
    <citation type="journal article" date="1997" name="Protein Eng.">
        <title>High-resolution crystal structure of M-protease: phylogeny aided analysis of the high-alkaline adaptation mechanism.</title>
        <authorList>
            <person name="Shirai T."/>
            <person name="Suzuki A."/>
            <person name="Yamane T."/>
            <person name="Ashida T."/>
            <person name="Kobayashi T."/>
            <person name="Ito S."/>
        </authorList>
    </citation>
    <scope>NUCLEOTIDE SEQUENCE [LARGE SCALE GENOMIC DNA]</scope>
    <source>
        <strain evidence="3 4">KSM-K16</strain>
    </source>
</reference>
<name>Q5WE21_SHOC1</name>
<dbReference type="Pfam" id="PF08346">
    <property type="entry name" value="AntA"/>
    <property type="match status" value="1"/>
</dbReference>
<dbReference type="RefSeq" id="WP_011247697.1">
    <property type="nucleotide sequence ID" value="NC_006582.1"/>
</dbReference>
<dbReference type="Proteomes" id="UP000001168">
    <property type="component" value="Chromosome"/>
</dbReference>
<evidence type="ECO:0000313" key="4">
    <source>
        <dbReference type="Proteomes" id="UP000001168"/>
    </source>
</evidence>
<dbReference type="InterPro" id="IPR005039">
    <property type="entry name" value="Ant_C"/>
</dbReference>
<evidence type="ECO:0000259" key="2">
    <source>
        <dbReference type="Pfam" id="PF08346"/>
    </source>
</evidence>